<name>A0A7W6CKC3_9HYPH</name>
<feature type="compositionally biased region" description="Low complexity" evidence="1">
    <location>
        <begin position="1"/>
        <end position="12"/>
    </location>
</feature>
<evidence type="ECO:0000313" key="2">
    <source>
        <dbReference type="EMBL" id="MBB3962625.1"/>
    </source>
</evidence>
<dbReference type="AlphaFoldDB" id="A0A7W6CKC3"/>
<accession>A0A7W6CKC3</accession>
<organism evidence="2 3">
    <name type="scientific">Rhizobium metallidurans</name>
    <dbReference type="NCBI Taxonomy" id="1265931"/>
    <lineage>
        <taxon>Bacteria</taxon>
        <taxon>Pseudomonadati</taxon>
        <taxon>Pseudomonadota</taxon>
        <taxon>Alphaproteobacteria</taxon>
        <taxon>Hyphomicrobiales</taxon>
        <taxon>Rhizobiaceae</taxon>
        <taxon>Rhizobium/Agrobacterium group</taxon>
        <taxon>Rhizobium</taxon>
    </lineage>
</organism>
<sequence>MAAAPGMAAAPPGLRPSIGDASSWREQPIDRR</sequence>
<gene>
    <name evidence="2" type="ORF">GGQ67_000243</name>
</gene>
<protein>
    <submittedName>
        <fullName evidence="2">Uncharacterized protein</fullName>
    </submittedName>
</protein>
<evidence type="ECO:0000313" key="3">
    <source>
        <dbReference type="Proteomes" id="UP000582090"/>
    </source>
</evidence>
<reference evidence="2 3" key="1">
    <citation type="submission" date="2020-08" db="EMBL/GenBank/DDBJ databases">
        <title>Genomic Encyclopedia of Type Strains, Phase IV (KMG-IV): sequencing the most valuable type-strain genomes for metagenomic binning, comparative biology and taxonomic classification.</title>
        <authorList>
            <person name="Goeker M."/>
        </authorList>
    </citation>
    <scope>NUCLEOTIDE SEQUENCE [LARGE SCALE GENOMIC DNA]</scope>
    <source>
        <strain evidence="2 3">DSM 26575</strain>
    </source>
</reference>
<dbReference type="Proteomes" id="UP000582090">
    <property type="component" value="Unassembled WGS sequence"/>
</dbReference>
<keyword evidence="3" id="KW-1185">Reference proteome</keyword>
<evidence type="ECO:0000256" key="1">
    <source>
        <dbReference type="SAM" id="MobiDB-lite"/>
    </source>
</evidence>
<dbReference type="EMBL" id="JACIDW010000001">
    <property type="protein sequence ID" value="MBB3962625.1"/>
    <property type="molecule type" value="Genomic_DNA"/>
</dbReference>
<feature type="region of interest" description="Disordered" evidence="1">
    <location>
        <begin position="1"/>
        <end position="32"/>
    </location>
</feature>
<comment type="caution">
    <text evidence="2">The sequence shown here is derived from an EMBL/GenBank/DDBJ whole genome shotgun (WGS) entry which is preliminary data.</text>
</comment>
<proteinExistence type="predicted"/>